<evidence type="ECO:0008006" key="3">
    <source>
        <dbReference type="Google" id="ProtNLM"/>
    </source>
</evidence>
<dbReference type="EMBL" id="JAUSTL010000005">
    <property type="protein sequence ID" value="MDQ0262634.1"/>
    <property type="molecule type" value="Genomic_DNA"/>
</dbReference>
<accession>A0ABU0A6A4</accession>
<sequence length="58" mass="6954">MADNCQEKFDVAFVKWILLDGRSRNQLKKYQSVIQKYPHKTIVLTNQKQLNHYMNTIN</sequence>
<dbReference type="Proteomes" id="UP001237071">
    <property type="component" value="Unassembled WGS sequence"/>
</dbReference>
<comment type="caution">
    <text evidence="1">The sequence shown here is derived from an EMBL/GenBank/DDBJ whole genome shotgun (WGS) entry which is preliminary data.</text>
</comment>
<evidence type="ECO:0000313" key="1">
    <source>
        <dbReference type="EMBL" id="MDQ0262634.1"/>
    </source>
</evidence>
<reference evidence="1 2" key="1">
    <citation type="submission" date="2023-07" db="EMBL/GenBank/DDBJ databases">
        <title>Genomic Encyclopedia of Type Strains, Phase IV (KMG-IV): sequencing the most valuable type-strain genomes for metagenomic binning, comparative biology and taxonomic classification.</title>
        <authorList>
            <person name="Goeker M."/>
        </authorList>
    </citation>
    <scope>NUCLEOTIDE SEQUENCE [LARGE SCALE GENOMIC DNA]</scope>
    <source>
        <strain evidence="1 2">DSM 23147</strain>
    </source>
</reference>
<keyword evidence="2" id="KW-1185">Reference proteome</keyword>
<proteinExistence type="predicted"/>
<organism evidence="1 2">
    <name type="scientific">Streptococcus dysgalactiae</name>
    <dbReference type="NCBI Taxonomy" id="1334"/>
    <lineage>
        <taxon>Bacteria</taxon>
        <taxon>Bacillati</taxon>
        <taxon>Bacillota</taxon>
        <taxon>Bacilli</taxon>
        <taxon>Lactobacillales</taxon>
        <taxon>Streptococcaceae</taxon>
        <taxon>Streptococcus</taxon>
    </lineage>
</organism>
<protein>
    <recommendedName>
        <fullName evidence="3">Topology modulation protein</fullName>
    </recommendedName>
</protein>
<evidence type="ECO:0000313" key="2">
    <source>
        <dbReference type="Proteomes" id="UP001237071"/>
    </source>
</evidence>
<gene>
    <name evidence="1" type="ORF">J2S26_000707</name>
</gene>
<name>A0ABU0A6A4_STRDY</name>